<name>A0ABQ9WHL5_SAGOE</name>
<evidence type="ECO:0000259" key="4">
    <source>
        <dbReference type="Pfam" id="PF14661"/>
    </source>
</evidence>
<dbReference type="Gene3D" id="3.40.20.10">
    <property type="entry name" value="Severin"/>
    <property type="match status" value="2"/>
</dbReference>
<feature type="compositionally biased region" description="Basic and acidic residues" evidence="2">
    <location>
        <begin position="519"/>
        <end position="538"/>
    </location>
</feature>
<evidence type="ECO:0000313" key="6">
    <source>
        <dbReference type="Proteomes" id="UP001266305"/>
    </source>
</evidence>
<keyword evidence="6" id="KW-1185">Reference proteome</keyword>
<feature type="compositionally biased region" description="Basic and acidic residues" evidence="2">
    <location>
        <begin position="981"/>
        <end position="1003"/>
    </location>
</feature>
<comment type="caution">
    <text evidence="5">The sequence shown here is derived from an EMBL/GenBank/DDBJ whole genome shotgun (WGS) entry which is preliminary data.</text>
</comment>
<dbReference type="InterPro" id="IPR026797">
    <property type="entry name" value="HAUS_6"/>
</dbReference>
<dbReference type="Pfam" id="PF14661">
    <property type="entry name" value="HAUS6_N"/>
    <property type="match status" value="1"/>
</dbReference>
<sequence>MGDCFILDLGQNIFAWCGGKSNILERNKARDVALAIRDSERQGKAQVEIVTDGEEPDEMIQVLGPKPSFKEGNPEEDLTADQTNAQATALSKVSDATGQMNLTKVADSSPFAPEPLMSDDCFVLDNGLCGKIYIWKGRKANEKERQAALQVAEGFISHMWYALNAQVEILPQGCELINDSSHRFAETFNLKPQDLHKCIARCHLARSRFLQILQREDCVTQKYQENAQLSVKHVRNLRSECEGLENQIKKMEPYDDHSNIEEKIQKVRCLWSSVNETLMFLEKEREIVSSVLSLVNQYALDGTNVAINIPSLLLDKIEKQMFQTAALHIGNVYEAGKLNLLTVIQLLNEVLKVMKYESCQSDQAGLTVDLHYLEKETKFQKERLSDLKHMRYRIKDDLTIMRHSVVEKQGEWHKKWKEFLGLSPFSRIKSWTPSVDLLPPMSPLSFDPASEEVYAKSVLCQYPASLPGSKEDTHKQHNQENGCRGDSDTMGALHDLANREQINASISWASILAWQKDKDTKMRTPKEKNEAISKKTPEFEVENSSLSDIAKNTESSAFGGSLPTKISDSFQKEQDHLVEEPHPLTLFCFSLVARAVLSDAPQFSEGKEIKLEELIDSLGSNPFLTRNQIPRTPENLINEIRSSWRKAVEMEENRTTEPIQMDTEHREVLPESSSVLHDQREFSMADFLFETTVSDFGQSHSTEEKDVSDCKCVPQKHVVTSHIEEPLTQTQSDLLNKKVICKQDLECIALTKLSETSQMETLSPAVSNRIDVMRGSEEEYTKILDHLQASCNKPSTNKTTLWNSFQISSGISSESFKDTDFGILHETLPEEGGHLSFNSSSSSEANFKLEPNSPMHGGILLEHVVERRQTTPESDFNIQALCSRYEALKKSLSKKREEPYLSNPLTPEKHKPVLSPTTQNVQTEDMLNFLDTRDLHTDHTKPSLRMSIGERKQSLSPLIKFSPVEQRLRTTRSCSLGELPNLKEEDILNKSLDAKEPPSDLTS</sequence>
<feature type="region of interest" description="Disordered" evidence="2">
    <location>
        <begin position="467"/>
        <end position="486"/>
    </location>
</feature>
<evidence type="ECO:0000256" key="2">
    <source>
        <dbReference type="SAM" id="MobiDB-lite"/>
    </source>
</evidence>
<proteinExistence type="predicted"/>
<dbReference type="SUPFAM" id="SSF55753">
    <property type="entry name" value="Actin depolymerizing proteins"/>
    <property type="match status" value="2"/>
</dbReference>
<protein>
    <submittedName>
        <fullName evidence="5">HAUS augmin-like complex subunit 6</fullName>
    </submittedName>
</protein>
<feature type="region of interest" description="Disordered" evidence="2">
    <location>
        <begin position="896"/>
        <end position="921"/>
    </location>
</feature>
<evidence type="ECO:0000313" key="5">
    <source>
        <dbReference type="EMBL" id="KAK2119797.1"/>
    </source>
</evidence>
<feature type="region of interest" description="Disordered" evidence="2">
    <location>
        <begin position="978"/>
        <end position="1003"/>
    </location>
</feature>
<dbReference type="Proteomes" id="UP001266305">
    <property type="component" value="Unassembled WGS sequence"/>
</dbReference>
<evidence type="ECO:0000256" key="1">
    <source>
        <dbReference type="ARBA" id="ARBA00023203"/>
    </source>
</evidence>
<accession>A0ABQ9WHL5</accession>
<feature type="domain" description="Gelsolin-like" evidence="3">
    <location>
        <begin position="2"/>
        <end position="60"/>
    </location>
</feature>
<feature type="region of interest" description="Disordered" evidence="2">
    <location>
        <begin position="519"/>
        <end position="546"/>
    </location>
</feature>
<organism evidence="5 6">
    <name type="scientific">Saguinus oedipus</name>
    <name type="common">Cotton-top tamarin</name>
    <name type="synonym">Oedipomidas oedipus</name>
    <dbReference type="NCBI Taxonomy" id="9490"/>
    <lineage>
        <taxon>Eukaryota</taxon>
        <taxon>Metazoa</taxon>
        <taxon>Chordata</taxon>
        <taxon>Craniata</taxon>
        <taxon>Vertebrata</taxon>
        <taxon>Euteleostomi</taxon>
        <taxon>Mammalia</taxon>
        <taxon>Eutheria</taxon>
        <taxon>Euarchontoglires</taxon>
        <taxon>Primates</taxon>
        <taxon>Haplorrhini</taxon>
        <taxon>Platyrrhini</taxon>
        <taxon>Cebidae</taxon>
        <taxon>Callitrichinae</taxon>
        <taxon>Saguinus</taxon>
    </lineage>
</organism>
<feature type="compositionally biased region" description="Basic and acidic residues" evidence="2">
    <location>
        <begin position="469"/>
        <end position="486"/>
    </location>
</feature>
<dbReference type="InterPro" id="IPR029006">
    <property type="entry name" value="ADF-H/Gelsolin-like_dom_sf"/>
</dbReference>
<dbReference type="InterPro" id="IPR028163">
    <property type="entry name" value="HAUS_6_N"/>
</dbReference>
<keyword evidence="1" id="KW-0009">Actin-binding</keyword>
<dbReference type="Pfam" id="PF00626">
    <property type="entry name" value="Gelsolin"/>
    <property type="match status" value="2"/>
</dbReference>
<evidence type="ECO:0000259" key="3">
    <source>
        <dbReference type="Pfam" id="PF00626"/>
    </source>
</evidence>
<feature type="domain" description="HAUS augmin-like complex subunit 6 N-terminal" evidence="4">
    <location>
        <begin position="185"/>
        <end position="272"/>
    </location>
</feature>
<dbReference type="InterPro" id="IPR007123">
    <property type="entry name" value="Gelsolin-like_dom"/>
</dbReference>
<gene>
    <name evidence="5" type="primary">HAUS6_1</name>
    <name evidence="5" type="ORF">P7K49_001183</name>
</gene>
<dbReference type="EMBL" id="JASSZA010000001">
    <property type="protein sequence ID" value="KAK2119797.1"/>
    <property type="molecule type" value="Genomic_DNA"/>
</dbReference>
<dbReference type="PANTHER" id="PTHR16151:SF2">
    <property type="entry name" value="HAUS AUGMIN-LIKE COMPLEX SUBUNIT 6"/>
    <property type="match status" value="1"/>
</dbReference>
<feature type="domain" description="Gelsolin-like" evidence="3">
    <location>
        <begin position="110"/>
        <end position="174"/>
    </location>
</feature>
<dbReference type="InterPro" id="IPR007122">
    <property type="entry name" value="Villin/Gelsolin"/>
</dbReference>
<reference evidence="5 6" key="1">
    <citation type="submission" date="2023-05" db="EMBL/GenBank/DDBJ databases">
        <title>B98-5 Cell Line De Novo Hybrid Assembly: An Optical Mapping Approach.</title>
        <authorList>
            <person name="Kananen K."/>
            <person name="Auerbach J.A."/>
            <person name="Kautto E."/>
            <person name="Blachly J.S."/>
        </authorList>
    </citation>
    <scope>NUCLEOTIDE SEQUENCE [LARGE SCALE GENOMIC DNA]</scope>
    <source>
        <strain evidence="5">B95-8</strain>
        <tissue evidence="5">Cell line</tissue>
    </source>
</reference>
<dbReference type="SMART" id="SM00262">
    <property type="entry name" value="GEL"/>
    <property type="match status" value="2"/>
</dbReference>
<dbReference type="PANTHER" id="PTHR16151">
    <property type="entry name" value="HAUS AUGMIN-LIKE COMPLEX SUBUNIT 6"/>
    <property type="match status" value="1"/>
</dbReference>